<dbReference type="EMBL" id="CP017147">
    <property type="protein sequence ID" value="AOO80355.1"/>
    <property type="molecule type" value="Genomic_DNA"/>
</dbReference>
<protein>
    <recommendedName>
        <fullName evidence="4">Type VI secretion system VasI, EvfG, VC_A0118</fullName>
    </recommendedName>
</protein>
<keyword evidence="3" id="KW-1185">Reference proteome</keyword>
<dbReference type="Proteomes" id="UP000094969">
    <property type="component" value="Chromosome"/>
</dbReference>
<keyword evidence="1" id="KW-0732">Signal</keyword>
<organism evidence="2 3">
    <name type="scientific">Bosea vaviloviae</name>
    <dbReference type="NCBI Taxonomy" id="1526658"/>
    <lineage>
        <taxon>Bacteria</taxon>
        <taxon>Pseudomonadati</taxon>
        <taxon>Pseudomonadota</taxon>
        <taxon>Alphaproteobacteria</taxon>
        <taxon>Hyphomicrobiales</taxon>
        <taxon>Boseaceae</taxon>
        <taxon>Bosea</taxon>
    </lineage>
</organism>
<gene>
    <name evidence="2" type="ORF">BHK69_07650</name>
</gene>
<dbReference type="KEGG" id="bvv:BHK69_07650"/>
<reference evidence="2 3" key="1">
    <citation type="journal article" date="2015" name="Antonie Van Leeuwenhoek">
        <title>Bosea vaviloviae sp. nov., a new species of slow-growing rhizobia isolated from nodules of the relict species Vavilovia formosa (Stev.) Fed.</title>
        <authorList>
            <person name="Safronova V.I."/>
            <person name="Kuznetsova I.G."/>
            <person name="Sazanova A.L."/>
            <person name="Kimeklis A.K."/>
            <person name="Belimov A.A."/>
            <person name="Andronov E.E."/>
            <person name="Pinaev A.G."/>
            <person name="Chizhevskaya E.P."/>
            <person name="Pukhaev A.R."/>
            <person name="Popov K.P."/>
            <person name="Willems A."/>
            <person name="Tikhonovich I.A."/>
        </authorList>
    </citation>
    <scope>NUCLEOTIDE SEQUENCE [LARGE SCALE GENOMIC DNA]</scope>
    <source>
        <strain evidence="2 3">Vaf18</strain>
    </source>
</reference>
<dbReference type="AlphaFoldDB" id="A0A1D7TZ17"/>
<evidence type="ECO:0000313" key="3">
    <source>
        <dbReference type="Proteomes" id="UP000094969"/>
    </source>
</evidence>
<feature type="signal peptide" evidence="1">
    <location>
        <begin position="1"/>
        <end position="24"/>
    </location>
</feature>
<proteinExistence type="predicted"/>
<dbReference type="STRING" id="1526658.BHK69_07650"/>
<evidence type="ECO:0008006" key="4">
    <source>
        <dbReference type="Google" id="ProtNLM"/>
    </source>
</evidence>
<sequence>MARSPGVRSASVTVRVIMVTVAFAAVSQTALAQSAADPMTRSRACSQLEQAERVVCLDKLPRAGDDWVISETTSPVDYTPIVTATALSRDNAGTSLARLAVLCRGGRTEMVVGGPALASSGTDYELSYRLNSGQPVRAAAGRASLGTGIAFRGDVVSLLQSLPEEGALAIRLSARSGAVHEGHFSLSGLKAVRSKLAVACSWPRHAAKPRPE</sequence>
<evidence type="ECO:0000313" key="2">
    <source>
        <dbReference type="EMBL" id="AOO80355.1"/>
    </source>
</evidence>
<evidence type="ECO:0000256" key="1">
    <source>
        <dbReference type="SAM" id="SignalP"/>
    </source>
</evidence>
<name>A0A1D7TZ17_9HYPH</name>
<feature type="chain" id="PRO_5009099792" description="Type VI secretion system VasI, EvfG, VC_A0118" evidence="1">
    <location>
        <begin position="25"/>
        <end position="212"/>
    </location>
</feature>
<accession>A0A1D7TZ17</accession>